<accession>A0A8J7TKK1</accession>
<dbReference type="EMBL" id="JAFLCK010000001">
    <property type="protein sequence ID" value="MBN8658986.1"/>
    <property type="molecule type" value="Genomic_DNA"/>
</dbReference>
<name>A0A8J7TKK1_9BACT</name>
<protein>
    <submittedName>
        <fullName evidence="1">Uncharacterized protein</fullName>
    </submittedName>
</protein>
<evidence type="ECO:0000313" key="1">
    <source>
        <dbReference type="EMBL" id="MBN8658986.1"/>
    </source>
</evidence>
<proteinExistence type="predicted"/>
<sequence>MQEDLIPANLRKRLEELKEREDSYWHDEMYSVEALTNMAYRQELERSFSLDPLGALPPRQGF</sequence>
<dbReference type="AlphaFoldDB" id="A0A8J7TKK1"/>
<evidence type="ECO:0000313" key="2">
    <source>
        <dbReference type="Proteomes" id="UP000664277"/>
    </source>
</evidence>
<gene>
    <name evidence="1" type="ORF">J0M35_01380</name>
</gene>
<organism evidence="1 2">
    <name type="scientific">Candidatus Obscuribacter phosphatis</name>
    <dbReference type="NCBI Taxonomy" id="1906157"/>
    <lineage>
        <taxon>Bacteria</taxon>
        <taxon>Bacillati</taxon>
        <taxon>Candidatus Melainabacteria</taxon>
        <taxon>Candidatus Obscuribacterales</taxon>
        <taxon>Candidatus Obscuribacteraceae</taxon>
        <taxon>Candidatus Obscuribacter</taxon>
    </lineage>
</organism>
<dbReference type="Proteomes" id="UP000664277">
    <property type="component" value="Unassembled WGS sequence"/>
</dbReference>
<reference evidence="1" key="1">
    <citation type="submission" date="2021-02" db="EMBL/GenBank/DDBJ databases">
        <title>Genome-Resolved Metagenomics of a Microbial Community Performing Photosynthetic Biological Nutrient Removal.</title>
        <authorList>
            <person name="Mcdaniel E.A."/>
        </authorList>
    </citation>
    <scope>NUCLEOTIDE SEQUENCE</scope>
    <source>
        <strain evidence="1">UWPOB_OBS1</strain>
    </source>
</reference>
<comment type="caution">
    <text evidence="1">The sequence shown here is derived from an EMBL/GenBank/DDBJ whole genome shotgun (WGS) entry which is preliminary data.</text>
</comment>